<organism evidence="1 2">
    <name type="scientific">Dryococelus australis</name>
    <dbReference type="NCBI Taxonomy" id="614101"/>
    <lineage>
        <taxon>Eukaryota</taxon>
        <taxon>Metazoa</taxon>
        <taxon>Ecdysozoa</taxon>
        <taxon>Arthropoda</taxon>
        <taxon>Hexapoda</taxon>
        <taxon>Insecta</taxon>
        <taxon>Pterygota</taxon>
        <taxon>Neoptera</taxon>
        <taxon>Polyneoptera</taxon>
        <taxon>Phasmatodea</taxon>
        <taxon>Verophasmatodea</taxon>
        <taxon>Anareolatae</taxon>
        <taxon>Phasmatidae</taxon>
        <taxon>Eurycanthinae</taxon>
        <taxon>Dryococelus</taxon>
    </lineage>
</organism>
<keyword evidence="2" id="KW-1185">Reference proteome</keyword>
<accession>A0ABQ9IJI1</accession>
<gene>
    <name evidence="1" type="ORF">PR048_002198</name>
</gene>
<name>A0ABQ9IJI1_9NEOP</name>
<protein>
    <recommendedName>
        <fullName evidence="3">Reverse transcriptase domain-containing protein</fullName>
    </recommendedName>
</protein>
<evidence type="ECO:0008006" key="3">
    <source>
        <dbReference type="Google" id="ProtNLM"/>
    </source>
</evidence>
<dbReference type="Proteomes" id="UP001159363">
    <property type="component" value="Chromosome 1"/>
</dbReference>
<sequence>MADWRNFVSFVNDLIDELPKVTEDTVLVAYKAFYTFILSVVQASMAVTHFTSTKRHFRVSWWTAECEEVNRHRLTALHRYKALSTLENFLILKEVWSKSNKSAWADFCQSFTPTTLARQLWNAFQHFFNSRTKRYTLNLTDDLVKKWMAYIAPDLVPPISSFVLPFFRPRQTMQDIVFHLGQTVRPIVYTDDIVLWMECATFQRVGRELTYALTQLENWLDIHSLNLSLSNSCTVYFTRKCFPQCLPLPIGMVLKRNEKWDAYVLYTEVKCYSSISILKSLAHYKWGADPVILHNFYITAIRTVLQYGCQVIQYLSQRLVNKLGR</sequence>
<reference evidence="1 2" key="1">
    <citation type="submission" date="2023-02" db="EMBL/GenBank/DDBJ databases">
        <title>LHISI_Scaffold_Assembly.</title>
        <authorList>
            <person name="Stuart O.P."/>
            <person name="Cleave R."/>
            <person name="Magrath M.J.L."/>
            <person name="Mikheyev A.S."/>
        </authorList>
    </citation>
    <scope>NUCLEOTIDE SEQUENCE [LARGE SCALE GENOMIC DNA]</scope>
    <source>
        <strain evidence="1">Daus_M_001</strain>
        <tissue evidence="1">Leg muscle</tissue>
    </source>
</reference>
<comment type="caution">
    <text evidence="1">The sequence shown here is derived from an EMBL/GenBank/DDBJ whole genome shotgun (WGS) entry which is preliminary data.</text>
</comment>
<dbReference type="EMBL" id="JARBHB010000001">
    <property type="protein sequence ID" value="KAJ8896852.1"/>
    <property type="molecule type" value="Genomic_DNA"/>
</dbReference>
<proteinExistence type="predicted"/>
<evidence type="ECO:0000313" key="2">
    <source>
        <dbReference type="Proteomes" id="UP001159363"/>
    </source>
</evidence>
<evidence type="ECO:0000313" key="1">
    <source>
        <dbReference type="EMBL" id="KAJ8896852.1"/>
    </source>
</evidence>